<accession>A0A163BA33</accession>
<dbReference type="GO" id="GO:0003677">
    <property type="term" value="F:DNA binding"/>
    <property type="evidence" value="ECO:0007669"/>
    <property type="project" value="UniProtKB-KW"/>
</dbReference>
<evidence type="ECO:0000256" key="3">
    <source>
        <dbReference type="ARBA" id="ARBA00022771"/>
    </source>
</evidence>
<dbReference type="PROSITE" id="PS51161">
    <property type="entry name" value="ATP_CONE"/>
    <property type="match status" value="1"/>
</dbReference>
<keyword evidence="3 8" id="KW-0863">Zinc-finger</keyword>
<organism evidence="10 11">
    <name type="scientific">Crenobacter luteus</name>
    <dbReference type="NCBI Taxonomy" id="1452487"/>
    <lineage>
        <taxon>Bacteria</taxon>
        <taxon>Pseudomonadati</taxon>
        <taxon>Pseudomonadota</taxon>
        <taxon>Betaproteobacteria</taxon>
        <taxon>Neisseriales</taxon>
        <taxon>Neisseriaceae</taxon>
        <taxon>Crenobacter</taxon>
    </lineage>
</organism>
<gene>
    <name evidence="8" type="primary">nrdR</name>
    <name evidence="10" type="ORF">AVW16_03330</name>
</gene>
<keyword evidence="8" id="KW-0479">Metal-binding</keyword>
<name>A0A163BA33_9NEIS</name>
<dbReference type="OrthoDB" id="9807461at2"/>
<dbReference type="Proteomes" id="UP000076625">
    <property type="component" value="Unassembled WGS sequence"/>
</dbReference>
<dbReference type="STRING" id="1452487.AVW16_03330"/>
<dbReference type="GO" id="GO:0005524">
    <property type="term" value="F:ATP binding"/>
    <property type="evidence" value="ECO:0007669"/>
    <property type="project" value="UniProtKB-UniRule"/>
</dbReference>
<evidence type="ECO:0000256" key="7">
    <source>
        <dbReference type="ARBA" id="ARBA00023163"/>
    </source>
</evidence>
<dbReference type="GO" id="GO:0008270">
    <property type="term" value="F:zinc ion binding"/>
    <property type="evidence" value="ECO:0007669"/>
    <property type="project" value="UniProtKB-UniRule"/>
</dbReference>
<protein>
    <recommendedName>
        <fullName evidence="8">Transcriptional repressor NrdR</fullName>
    </recommendedName>
</protein>
<keyword evidence="5 8" id="KW-0805">Transcription regulation</keyword>
<evidence type="ECO:0000256" key="6">
    <source>
        <dbReference type="ARBA" id="ARBA00023125"/>
    </source>
</evidence>
<dbReference type="Pfam" id="PF03477">
    <property type="entry name" value="ATP-cone"/>
    <property type="match status" value="1"/>
</dbReference>
<keyword evidence="2 8" id="KW-0547">Nucleotide-binding</keyword>
<evidence type="ECO:0000256" key="4">
    <source>
        <dbReference type="ARBA" id="ARBA00022840"/>
    </source>
</evidence>
<keyword evidence="6 8" id="KW-0238">DNA-binding</keyword>
<dbReference type="PANTHER" id="PTHR30455:SF2">
    <property type="entry name" value="TRANSCRIPTIONAL REPRESSOR NRDR"/>
    <property type="match status" value="1"/>
</dbReference>
<evidence type="ECO:0000256" key="5">
    <source>
        <dbReference type="ARBA" id="ARBA00023015"/>
    </source>
</evidence>
<dbReference type="GO" id="GO:0045892">
    <property type="term" value="P:negative regulation of DNA-templated transcription"/>
    <property type="evidence" value="ECO:0007669"/>
    <property type="project" value="UniProtKB-UniRule"/>
</dbReference>
<comment type="function">
    <text evidence="8">Negatively regulates transcription of bacterial ribonucleotide reductase nrd genes and operons by binding to NrdR-boxes.</text>
</comment>
<evidence type="ECO:0000256" key="2">
    <source>
        <dbReference type="ARBA" id="ARBA00022741"/>
    </source>
</evidence>
<dbReference type="InterPro" id="IPR055173">
    <property type="entry name" value="NrdR-like_N"/>
</dbReference>
<feature type="zinc finger region" evidence="8">
    <location>
        <begin position="3"/>
        <end position="34"/>
    </location>
</feature>
<dbReference type="RefSeq" id="WP_066614669.1">
    <property type="nucleotide sequence ID" value="NZ_LQQU01000059.1"/>
</dbReference>
<feature type="domain" description="ATP-cone" evidence="9">
    <location>
        <begin position="49"/>
        <end position="139"/>
    </location>
</feature>
<evidence type="ECO:0000313" key="11">
    <source>
        <dbReference type="Proteomes" id="UP000076625"/>
    </source>
</evidence>
<comment type="similarity">
    <text evidence="8">Belongs to the NrdR family.</text>
</comment>
<dbReference type="AlphaFoldDB" id="A0A163BA33"/>
<keyword evidence="11" id="KW-1185">Reference proteome</keyword>
<dbReference type="EMBL" id="LQQU01000059">
    <property type="protein sequence ID" value="KZE25340.1"/>
    <property type="molecule type" value="Genomic_DNA"/>
</dbReference>
<dbReference type="Pfam" id="PF22811">
    <property type="entry name" value="Zn_ribbon_NrdR"/>
    <property type="match status" value="1"/>
</dbReference>
<evidence type="ECO:0000259" key="9">
    <source>
        <dbReference type="PROSITE" id="PS51161"/>
    </source>
</evidence>
<dbReference type="HAMAP" id="MF_00440">
    <property type="entry name" value="NrdR"/>
    <property type="match status" value="1"/>
</dbReference>
<keyword evidence="7 8" id="KW-0804">Transcription</keyword>
<reference evidence="11" key="1">
    <citation type="submission" date="2016-01" db="EMBL/GenBank/DDBJ databases">
        <title>Draft genome of Chromobacterium sp. F49.</title>
        <authorList>
            <person name="Hong K.W."/>
        </authorList>
    </citation>
    <scope>NUCLEOTIDE SEQUENCE [LARGE SCALE GENOMIC DNA]</scope>
    <source>
        <strain evidence="11">CN10</strain>
    </source>
</reference>
<keyword evidence="4 8" id="KW-0067">ATP-binding</keyword>
<evidence type="ECO:0000256" key="8">
    <source>
        <dbReference type="HAMAP-Rule" id="MF_00440"/>
    </source>
</evidence>
<sequence>MKCPFCGCHDTQVVDSRVSDDGASIRRRRRCAGCDKRFTTFETADVRMPQVVKASGQRSEFDEQKLRTSFLRALHKRPVPTTLVDEAIDRVSHRLLQLGEREVSSRQIGEMVMAELARLDKVAYVRFASVYRSFQDIAEFSDAIKEIEKKAE</sequence>
<dbReference type="InterPro" id="IPR005144">
    <property type="entry name" value="ATP-cone_dom"/>
</dbReference>
<dbReference type="InterPro" id="IPR003796">
    <property type="entry name" value="RNR_NrdR-like"/>
</dbReference>
<evidence type="ECO:0000313" key="10">
    <source>
        <dbReference type="EMBL" id="KZE25340.1"/>
    </source>
</evidence>
<dbReference type="PANTHER" id="PTHR30455">
    <property type="entry name" value="TRANSCRIPTIONAL REPRESSOR NRDR"/>
    <property type="match status" value="1"/>
</dbReference>
<comment type="cofactor">
    <cofactor evidence="8">
        <name>Zn(2+)</name>
        <dbReference type="ChEBI" id="CHEBI:29105"/>
    </cofactor>
    <text evidence="8">Binds 1 zinc ion.</text>
</comment>
<proteinExistence type="inferred from homology"/>
<comment type="caution">
    <text evidence="10">The sequence shown here is derived from an EMBL/GenBank/DDBJ whole genome shotgun (WGS) entry which is preliminary data.</text>
</comment>
<dbReference type="NCBIfam" id="TIGR00244">
    <property type="entry name" value="transcriptional regulator NrdR"/>
    <property type="match status" value="1"/>
</dbReference>
<keyword evidence="1 8" id="KW-0678">Repressor</keyword>
<keyword evidence="8" id="KW-0862">Zinc</keyword>
<evidence type="ECO:0000256" key="1">
    <source>
        <dbReference type="ARBA" id="ARBA00022491"/>
    </source>
</evidence>